<comment type="catalytic activity">
    <reaction evidence="1">
        <text>ATP + protein L-histidine = ADP + protein N-phospho-L-histidine.</text>
        <dbReference type="EC" id="2.7.13.3"/>
    </reaction>
</comment>
<dbReference type="SMART" id="SM00387">
    <property type="entry name" value="HATPase_c"/>
    <property type="match status" value="1"/>
</dbReference>
<proteinExistence type="predicted"/>
<dbReference type="InterPro" id="IPR003661">
    <property type="entry name" value="HisK_dim/P_dom"/>
</dbReference>
<dbReference type="PROSITE" id="PS50112">
    <property type="entry name" value="PAS"/>
    <property type="match status" value="1"/>
</dbReference>
<keyword evidence="4" id="KW-0597">Phosphoprotein</keyword>
<keyword evidence="7" id="KW-0902">Two-component regulatory system</keyword>
<dbReference type="SUPFAM" id="SSF55874">
    <property type="entry name" value="ATPase domain of HSP90 chaperone/DNA topoisomerase II/histidine kinase"/>
    <property type="match status" value="1"/>
</dbReference>
<dbReference type="Pfam" id="PF00512">
    <property type="entry name" value="HisKA"/>
    <property type="match status" value="1"/>
</dbReference>
<dbReference type="InterPro" id="IPR005467">
    <property type="entry name" value="His_kinase_dom"/>
</dbReference>
<evidence type="ECO:0000256" key="5">
    <source>
        <dbReference type="ARBA" id="ARBA00022679"/>
    </source>
</evidence>
<name>A0AA86JMJ8_9CLOT</name>
<accession>A0AA86JMJ8</accession>
<gene>
    <name evidence="8" type="primary">argC</name>
    <name evidence="8" type="ORF">CNEO_44227</name>
</gene>
<evidence type="ECO:0000256" key="7">
    <source>
        <dbReference type="ARBA" id="ARBA00023012"/>
    </source>
</evidence>
<evidence type="ECO:0000313" key="8">
    <source>
        <dbReference type="EMBL" id="CAG9709527.1"/>
    </source>
</evidence>
<dbReference type="InterPro" id="IPR004358">
    <property type="entry name" value="Sig_transdc_His_kin-like_C"/>
</dbReference>
<dbReference type="Gene3D" id="3.30.450.20">
    <property type="entry name" value="PAS domain"/>
    <property type="match status" value="1"/>
</dbReference>
<evidence type="ECO:0000256" key="2">
    <source>
        <dbReference type="ARBA" id="ARBA00004370"/>
    </source>
</evidence>
<comment type="caution">
    <text evidence="8">The sequence shown here is derived from an EMBL/GenBank/DDBJ whole genome shotgun (WGS) entry which is preliminary data.</text>
</comment>
<comment type="subcellular location">
    <subcellularLocation>
        <location evidence="2">Membrane</location>
    </subcellularLocation>
</comment>
<evidence type="ECO:0000256" key="1">
    <source>
        <dbReference type="ARBA" id="ARBA00000085"/>
    </source>
</evidence>
<dbReference type="InterPro" id="IPR003594">
    <property type="entry name" value="HATPase_dom"/>
</dbReference>
<evidence type="ECO:0000256" key="3">
    <source>
        <dbReference type="ARBA" id="ARBA00012438"/>
    </source>
</evidence>
<dbReference type="RefSeq" id="WP_317076820.1">
    <property type="nucleotide sequence ID" value="NZ_CAKJVE010000004.1"/>
</dbReference>
<dbReference type="SMART" id="SM00388">
    <property type="entry name" value="HisKA"/>
    <property type="match status" value="1"/>
</dbReference>
<dbReference type="PANTHER" id="PTHR43547:SF2">
    <property type="entry name" value="HYBRID SIGNAL TRANSDUCTION HISTIDINE KINASE C"/>
    <property type="match status" value="1"/>
</dbReference>
<evidence type="ECO:0000256" key="4">
    <source>
        <dbReference type="ARBA" id="ARBA00022553"/>
    </source>
</evidence>
<dbReference type="FunFam" id="3.30.565.10:FF:000006">
    <property type="entry name" value="Sensor histidine kinase WalK"/>
    <property type="match status" value="1"/>
</dbReference>
<dbReference type="Pfam" id="PF02518">
    <property type="entry name" value="HATPase_c"/>
    <property type="match status" value="1"/>
</dbReference>
<evidence type="ECO:0000256" key="6">
    <source>
        <dbReference type="ARBA" id="ARBA00022777"/>
    </source>
</evidence>
<organism evidence="8 9">
    <name type="scientific">Clostridium neonatale</name>
    <dbReference type="NCBI Taxonomy" id="137838"/>
    <lineage>
        <taxon>Bacteria</taxon>
        <taxon>Bacillati</taxon>
        <taxon>Bacillota</taxon>
        <taxon>Clostridia</taxon>
        <taxon>Eubacteriales</taxon>
        <taxon>Clostridiaceae</taxon>
        <taxon>Clostridium</taxon>
    </lineage>
</organism>
<dbReference type="GO" id="GO:0016020">
    <property type="term" value="C:membrane"/>
    <property type="evidence" value="ECO:0007669"/>
    <property type="project" value="UniProtKB-SubCell"/>
</dbReference>
<dbReference type="PANTHER" id="PTHR43547">
    <property type="entry name" value="TWO-COMPONENT HISTIDINE KINASE"/>
    <property type="match status" value="1"/>
</dbReference>
<dbReference type="Gene3D" id="3.30.565.10">
    <property type="entry name" value="Histidine kinase-like ATPase, C-terminal domain"/>
    <property type="match status" value="1"/>
</dbReference>
<dbReference type="AlphaFoldDB" id="A0AA86JMJ8"/>
<dbReference type="InterPro" id="IPR036097">
    <property type="entry name" value="HisK_dim/P_sf"/>
</dbReference>
<reference evidence="8" key="1">
    <citation type="submission" date="2021-10" db="EMBL/GenBank/DDBJ databases">
        <authorList>
            <person name="Mesa V."/>
        </authorList>
    </citation>
    <scope>NUCLEOTIDE SEQUENCE</scope>
    <source>
        <strain evidence="8">CC3_PB</strain>
    </source>
</reference>
<protein>
    <recommendedName>
        <fullName evidence="3">histidine kinase</fullName>
        <ecNumber evidence="3">2.7.13.3</ecNumber>
    </recommendedName>
</protein>
<dbReference type="CDD" id="cd00082">
    <property type="entry name" value="HisKA"/>
    <property type="match status" value="1"/>
</dbReference>
<dbReference type="Gene3D" id="1.10.287.130">
    <property type="match status" value="1"/>
</dbReference>
<dbReference type="InterPro" id="IPR036890">
    <property type="entry name" value="HATPase_C_sf"/>
</dbReference>
<dbReference type="EC" id="2.7.13.3" evidence="3"/>
<dbReference type="SUPFAM" id="SSF55785">
    <property type="entry name" value="PYP-like sensor domain (PAS domain)"/>
    <property type="match status" value="1"/>
</dbReference>
<dbReference type="PRINTS" id="PR00344">
    <property type="entry name" value="BCTRLSENSOR"/>
</dbReference>
<dbReference type="Proteomes" id="UP000789738">
    <property type="component" value="Unassembled WGS sequence"/>
</dbReference>
<dbReference type="GO" id="GO:0000155">
    <property type="term" value="F:phosphorelay sensor kinase activity"/>
    <property type="evidence" value="ECO:0007669"/>
    <property type="project" value="InterPro"/>
</dbReference>
<evidence type="ECO:0000313" key="9">
    <source>
        <dbReference type="Proteomes" id="UP000789738"/>
    </source>
</evidence>
<dbReference type="InterPro" id="IPR000014">
    <property type="entry name" value="PAS"/>
</dbReference>
<dbReference type="InterPro" id="IPR035965">
    <property type="entry name" value="PAS-like_dom_sf"/>
</dbReference>
<dbReference type="NCBIfam" id="TIGR00229">
    <property type="entry name" value="sensory_box"/>
    <property type="match status" value="1"/>
</dbReference>
<keyword evidence="5" id="KW-0808">Transferase</keyword>
<dbReference type="CDD" id="cd00075">
    <property type="entry name" value="HATPase"/>
    <property type="match status" value="1"/>
</dbReference>
<dbReference type="PROSITE" id="PS50109">
    <property type="entry name" value="HIS_KIN"/>
    <property type="match status" value="1"/>
</dbReference>
<dbReference type="SUPFAM" id="SSF47384">
    <property type="entry name" value="Homodimeric domain of signal transducing histidine kinase"/>
    <property type="match status" value="1"/>
</dbReference>
<sequence>MQDNIYNNKMYNILSILKISILVFIIIIIYINLPEEWINLMDNNQGVNLYTSAFFLCLIAVFYFSWIALNRRKDKNRKKIKRRLILEDIVLILAISLPMYICMESDKQYKYLFLLLIICITIEFGTKYGTITAVISSLIILIADLLYAPLKDGINMEFQKDLIMTGVFIFVSYILGYYVDIVKDIDKKKEEKLNKLSSKLEERNKQREEMKVILFNNEICYDILFENSLNAIIIHRKGKVIYANQSALKLLGYDDSCNLDNIDFYGHYSKEAQEEIKNKYLNIVNKNLIKDVKEENIFDCNGMEIPVRNTSSFFVYKKEATILTFLIDITSEKTLENLESDIEENIKVLNKTKEFNLLIRNFFTNMSHELKTPINVIYSGVQMITMDLQLPNENKILRSKAYLKTMKKNCLRIIRLINNFLDTTKLESGSIKLSKRNSDIVYTIENIVQSVASYLKDKNINIIFDTDIEEKIMSYDEEVIERILLNLLSNSIKFSNDRKDIYVTVSDKNDRIIIKVRDDGEGIPNSKLGIIFERFGQANSSLSRECEGTGIGLYLVKSFVELHGGTIEILSEEGFGCEAIIELPAQLVEDKDYTIKVIGETNEQKIEREFSDIYTI</sequence>
<keyword evidence="6 8" id="KW-0418">Kinase</keyword>
<dbReference type="Pfam" id="PF13188">
    <property type="entry name" value="PAS_8"/>
    <property type="match status" value="1"/>
</dbReference>
<dbReference type="EMBL" id="CAKJVE010000004">
    <property type="protein sequence ID" value="CAG9709527.1"/>
    <property type="molecule type" value="Genomic_DNA"/>
</dbReference>